<proteinExistence type="predicted"/>
<dbReference type="AlphaFoldDB" id="A0A498HMT3"/>
<reference evidence="1 2" key="1">
    <citation type="submission" date="2018-10" db="EMBL/GenBank/DDBJ databases">
        <title>A high-quality apple genome assembly.</title>
        <authorList>
            <person name="Hu J."/>
        </authorList>
    </citation>
    <scope>NUCLEOTIDE SEQUENCE [LARGE SCALE GENOMIC DNA]</scope>
    <source>
        <strain evidence="2">cv. HFTH1</strain>
        <tissue evidence="1">Young leaf</tissue>
    </source>
</reference>
<sequence>MTWCAVEYCEASGAILHKLLQHHSPNIPHYGRTLIHQAILCNNERAVEECLKILASDGADFGLVNSAGQSASVIAESASKRKPLCQPLISLGAKCDIANARYETALLLARKSNGGGSEPSLCGYLAVEPPPSGLSVVHKSANEIDRINLQICREDFAELSVRWNLEVVVVGWERGFPFLGLNRGSLEMEMAALRLIPERLESTVFC</sequence>
<name>A0A498HMT3_MALDO</name>
<organism evidence="1 2">
    <name type="scientific">Malus domestica</name>
    <name type="common">Apple</name>
    <name type="synonym">Pyrus malus</name>
    <dbReference type="NCBI Taxonomy" id="3750"/>
    <lineage>
        <taxon>Eukaryota</taxon>
        <taxon>Viridiplantae</taxon>
        <taxon>Streptophyta</taxon>
        <taxon>Embryophyta</taxon>
        <taxon>Tracheophyta</taxon>
        <taxon>Spermatophyta</taxon>
        <taxon>Magnoliopsida</taxon>
        <taxon>eudicotyledons</taxon>
        <taxon>Gunneridae</taxon>
        <taxon>Pentapetalae</taxon>
        <taxon>rosids</taxon>
        <taxon>fabids</taxon>
        <taxon>Rosales</taxon>
        <taxon>Rosaceae</taxon>
        <taxon>Amygdaloideae</taxon>
        <taxon>Maleae</taxon>
        <taxon>Malus</taxon>
    </lineage>
</organism>
<dbReference type="EMBL" id="RDQH01000342">
    <property type="protein sequence ID" value="RXH72259.1"/>
    <property type="molecule type" value="Genomic_DNA"/>
</dbReference>
<protein>
    <submittedName>
        <fullName evidence="1">Uncharacterized protein</fullName>
    </submittedName>
</protein>
<evidence type="ECO:0000313" key="2">
    <source>
        <dbReference type="Proteomes" id="UP000290289"/>
    </source>
</evidence>
<dbReference type="STRING" id="3750.A0A498HMT3"/>
<dbReference type="SUPFAM" id="SSF48403">
    <property type="entry name" value="Ankyrin repeat"/>
    <property type="match status" value="1"/>
</dbReference>
<dbReference type="Gene3D" id="1.25.40.20">
    <property type="entry name" value="Ankyrin repeat-containing domain"/>
    <property type="match status" value="1"/>
</dbReference>
<keyword evidence="2" id="KW-1185">Reference proteome</keyword>
<dbReference type="Proteomes" id="UP000290289">
    <property type="component" value="Chromosome 16"/>
</dbReference>
<dbReference type="InterPro" id="IPR036770">
    <property type="entry name" value="Ankyrin_rpt-contain_sf"/>
</dbReference>
<evidence type="ECO:0000313" key="1">
    <source>
        <dbReference type="EMBL" id="RXH72259.1"/>
    </source>
</evidence>
<gene>
    <name evidence="1" type="ORF">DVH24_033797</name>
</gene>
<accession>A0A498HMT3</accession>
<comment type="caution">
    <text evidence="1">The sequence shown here is derived from an EMBL/GenBank/DDBJ whole genome shotgun (WGS) entry which is preliminary data.</text>
</comment>